<gene>
    <name evidence="2" type="ORF">BN1723_011116</name>
</gene>
<name>A0A0G4L4A4_VERLO</name>
<dbReference type="Proteomes" id="UP000045706">
    <property type="component" value="Unassembled WGS sequence"/>
</dbReference>
<dbReference type="EMBL" id="CVQI01007335">
    <property type="protein sequence ID" value="CRK16837.1"/>
    <property type="molecule type" value="Genomic_DNA"/>
</dbReference>
<proteinExistence type="predicted"/>
<evidence type="ECO:0000313" key="3">
    <source>
        <dbReference type="Proteomes" id="UP000045706"/>
    </source>
</evidence>
<accession>A0A0G4L4A4</accession>
<organism evidence="2 3">
    <name type="scientific">Verticillium longisporum</name>
    <name type="common">Verticillium dahliae var. longisporum</name>
    <dbReference type="NCBI Taxonomy" id="100787"/>
    <lineage>
        <taxon>Eukaryota</taxon>
        <taxon>Fungi</taxon>
        <taxon>Dikarya</taxon>
        <taxon>Ascomycota</taxon>
        <taxon>Pezizomycotina</taxon>
        <taxon>Sordariomycetes</taxon>
        <taxon>Hypocreomycetidae</taxon>
        <taxon>Glomerellales</taxon>
        <taxon>Plectosphaerellaceae</taxon>
        <taxon>Verticillium</taxon>
    </lineage>
</organism>
<dbReference type="AlphaFoldDB" id="A0A0G4L4A4"/>
<evidence type="ECO:0000256" key="1">
    <source>
        <dbReference type="SAM" id="SignalP"/>
    </source>
</evidence>
<keyword evidence="1" id="KW-0732">Signal</keyword>
<evidence type="ECO:0000313" key="2">
    <source>
        <dbReference type="EMBL" id="CRK16837.1"/>
    </source>
</evidence>
<feature type="signal peptide" evidence="1">
    <location>
        <begin position="1"/>
        <end position="29"/>
    </location>
</feature>
<feature type="chain" id="PRO_5002566075" description="Secreted protein" evidence="1">
    <location>
        <begin position="30"/>
        <end position="144"/>
    </location>
</feature>
<sequence>MLSAACNVHLRSWWLLLLVLLLLLLPALPGDQCRCIDFAPHVPLRSLPGSRWRLRVTRSPRTGAWIGLWGDLSGTSGEPGSHAPRHRTPLFRRYPHLPSTPPIHGNPSIHHSMSVPSISRPWQGRLGWAWTLRVPSLCPLFEFA</sequence>
<reference evidence="3" key="1">
    <citation type="submission" date="2015-05" db="EMBL/GenBank/DDBJ databases">
        <authorList>
            <person name="Fogelqvist Johan"/>
        </authorList>
    </citation>
    <scope>NUCLEOTIDE SEQUENCE [LARGE SCALE GENOMIC DNA]</scope>
</reference>
<evidence type="ECO:0008006" key="4">
    <source>
        <dbReference type="Google" id="ProtNLM"/>
    </source>
</evidence>
<protein>
    <recommendedName>
        <fullName evidence="4">Secreted protein</fullName>
    </recommendedName>
</protein>